<dbReference type="Proteomes" id="UP000823775">
    <property type="component" value="Unassembled WGS sequence"/>
</dbReference>
<organism evidence="1 2">
    <name type="scientific">Datura stramonium</name>
    <name type="common">Jimsonweed</name>
    <name type="synonym">Common thornapple</name>
    <dbReference type="NCBI Taxonomy" id="4076"/>
    <lineage>
        <taxon>Eukaryota</taxon>
        <taxon>Viridiplantae</taxon>
        <taxon>Streptophyta</taxon>
        <taxon>Embryophyta</taxon>
        <taxon>Tracheophyta</taxon>
        <taxon>Spermatophyta</taxon>
        <taxon>Magnoliopsida</taxon>
        <taxon>eudicotyledons</taxon>
        <taxon>Gunneridae</taxon>
        <taxon>Pentapetalae</taxon>
        <taxon>asterids</taxon>
        <taxon>lamiids</taxon>
        <taxon>Solanales</taxon>
        <taxon>Solanaceae</taxon>
        <taxon>Solanoideae</taxon>
        <taxon>Datureae</taxon>
        <taxon>Datura</taxon>
    </lineage>
</organism>
<evidence type="ECO:0000313" key="2">
    <source>
        <dbReference type="Proteomes" id="UP000823775"/>
    </source>
</evidence>
<protein>
    <submittedName>
        <fullName evidence="1">Uncharacterized protein</fullName>
    </submittedName>
</protein>
<name>A0ABS8SRQ7_DATST</name>
<proteinExistence type="predicted"/>
<gene>
    <name evidence="1" type="ORF">HAX54_046544</name>
</gene>
<keyword evidence="2" id="KW-1185">Reference proteome</keyword>
<evidence type="ECO:0000313" key="1">
    <source>
        <dbReference type="EMBL" id="MCD7461588.1"/>
    </source>
</evidence>
<feature type="non-terminal residue" evidence="1">
    <location>
        <position position="92"/>
    </location>
</feature>
<accession>A0ABS8SRQ7</accession>
<comment type="caution">
    <text evidence="1">The sequence shown here is derived from an EMBL/GenBank/DDBJ whole genome shotgun (WGS) entry which is preliminary data.</text>
</comment>
<reference evidence="1 2" key="1">
    <citation type="journal article" date="2021" name="BMC Genomics">
        <title>Datura genome reveals duplications of psychoactive alkaloid biosynthetic genes and high mutation rate following tissue culture.</title>
        <authorList>
            <person name="Rajewski A."/>
            <person name="Carter-House D."/>
            <person name="Stajich J."/>
            <person name="Litt A."/>
        </authorList>
    </citation>
    <scope>NUCLEOTIDE SEQUENCE [LARGE SCALE GENOMIC DNA]</scope>
    <source>
        <strain evidence="1">AR-01</strain>
    </source>
</reference>
<dbReference type="EMBL" id="JACEIK010000736">
    <property type="protein sequence ID" value="MCD7461588.1"/>
    <property type="molecule type" value="Genomic_DNA"/>
</dbReference>
<sequence length="92" mass="10170">MVKGEGFVDGEVEVIGGFNGGNKWSNGGYGEGKKNDITYVSCFALDHVTAVRYPRLSSFKREGGSQFTIFFFPDFLRVLRPPPLCGELHLAH</sequence>